<evidence type="ECO:0000256" key="3">
    <source>
        <dbReference type="ARBA" id="ARBA00022679"/>
    </source>
</evidence>
<comment type="caution">
    <text evidence="9">The sequence shown here is derived from an EMBL/GenBank/DDBJ whole genome shotgun (WGS) entry which is preliminary data.</text>
</comment>
<evidence type="ECO:0000256" key="7">
    <source>
        <dbReference type="SAM" id="Phobius"/>
    </source>
</evidence>
<dbReference type="Proteomes" id="UP000261284">
    <property type="component" value="Unassembled WGS sequence"/>
</dbReference>
<reference evidence="9 10" key="1">
    <citation type="submission" date="2018-08" db="EMBL/GenBank/DDBJ databases">
        <title>Chitinophagaceae sp. K23C18032701, a novel bacterium isolated from forest soil.</title>
        <authorList>
            <person name="Wang C."/>
        </authorList>
    </citation>
    <scope>NUCLEOTIDE SEQUENCE [LARGE SCALE GENOMIC DNA]</scope>
    <source>
        <strain evidence="9 10">K23C18032701</strain>
    </source>
</reference>
<dbReference type="GO" id="GO:0089702">
    <property type="term" value="F:undecaprenyl-phosphate glucose phosphotransferase activity"/>
    <property type="evidence" value="ECO:0007669"/>
    <property type="project" value="UniProtKB-EC"/>
</dbReference>
<comment type="subcellular location">
    <subcellularLocation>
        <location evidence="1">Membrane</location>
        <topology evidence="1">Multi-pass membrane protein</topology>
    </subcellularLocation>
</comment>
<evidence type="ECO:0000256" key="2">
    <source>
        <dbReference type="ARBA" id="ARBA00006464"/>
    </source>
</evidence>
<evidence type="ECO:0000256" key="6">
    <source>
        <dbReference type="ARBA" id="ARBA00023136"/>
    </source>
</evidence>
<keyword evidence="4 7" id="KW-0812">Transmembrane</keyword>
<feature type="transmembrane region" description="Helical" evidence="7">
    <location>
        <begin position="7"/>
        <end position="26"/>
    </location>
</feature>
<comment type="similarity">
    <text evidence="2">Belongs to the bacterial sugar transferase family.</text>
</comment>
<dbReference type="NCBIfam" id="TIGR03023">
    <property type="entry name" value="WcaJ_sugtrans"/>
    <property type="match status" value="1"/>
</dbReference>
<feature type="transmembrane region" description="Helical" evidence="7">
    <location>
        <begin position="295"/>
        <end position="317"/>
    </location>
</feature>
<gene>
    <name evidence="9" type="ORF">DXN05_19130</name>
</gene>
<organism evidence="9 10">
    <name type="scientific">Deminuibacter soli</name>
    <dbReference type="NCBI Taxonomy" id="2291815"/>
    <lineage>
        <taxon>Bacteria</taxon>
        <taxon>Pseudomonadati</taxon>
        <taxon>Bacteroidota</taxon>
        <taxon>Chitinophagia</taxon>
        <taxon>Chitinophagales</taxon>
        <taxon>Chitinophagaceae</taxon>
        <taxon>Deminuibacter</taxon>
    </lineage>
</organism>
<feature type="transmembrane region" description="Helical" evidence="7">
    <location>
        <begin position="108"/>
        <end position="125"/>
    </location>
</feature>
<dbReference type="OrthoDB" id="9808602at2"/>
<dbReference type="Gene3D" id="3.40.50.720">
    <property type="entry name" value="NAD(P)-binding Rossmann-like Domain"/>
    <property type="match status" value="1"/>
</dbReference>
<evidence type="ECO:0000313" key="9">
    <source>
        <dbReference type="EMBL" id="RFM26683.1"/>
    </source>
</evidence>
<sequence length="481" mass="55752">MSSRFDYIVRISLLLLDFILLNGALFTAFKIFDSYNLMQPDTRINLIYIVNLIWLSMTAILKMYNYRSTGRYSHVKNTTINALLVFVLFFGLYQVIVKQDEITLGFSWYFMLQFIVCICVSRLLLKKIIQHFVKNTRNRKKIAIIGFNETGKKLAEYFSGQKTAFEFSGFFDDEITRIQALTPQITPGGAPGVTAPKSNLNQLIKGSVKDIMSYAIKNDVREIYSTLLPDDNQEVKALVNVADQHCLRIKFVPDFAHILQSPYHINYMNHFPVISLRDEPLEDTRNQLFKRFFDILFSAAVLVFVMSWLFPIVALLIKISSRGPIIFKQLRSGQDNKPFWCYKFRTMTVNKESDSKQATVNDARVTALGRFLRKTSMDELPQFVNVLLGDMSVVGPRPHMLTHTEQYSSIISKFMVRHFVKPGITGWAQVKGFRGATETNDLMEKRVEHDIWYMEHWSIWLDVKIIFKTVFNVFKGEEMAF</sequence>
<feature type="transmembrane region" description="Helical" evidence="7">
    <location>
        <begin position="78"/>
        <end position="96"/>
    </location>
</feature>
<protein>
    <submittedName>
        <fullName evidence="9">Undecaprenyl-phosphate glucose phosphotransferase</fullName>
        <ecNumber evidence="9">2.7.8.31</ecNumber>
    </submittedName>
</protein>
<evidence type="ECO:0000256" key="5">
    <source>
        <dbReference type="ARBA" id="ARBA00022989"/>
    </source>
</evidence>
<dbReference type="GO" id="GO:0016020">
    <property type="term" value="C:membrane"/>
    <property type="evidence" value="ECO:0007669"/>
    <property type="project" value="UniProtKB-SubCell"/>
</dbReference>
<dbReference type="InterPro" id="IPR017473">
    <property type="entry name" value="Undecaprenyl-P_gluc_Ptfrase"/>
</dbReference>
<proteinExistence type="inferred from homology"/>
<accession>A0A3E1NFD1</accession>
<keyword evidence="10" id="KW-1185">Reference proteome</keyword>
<keyword evidence="5 7" id="KW-1133">Transmembrane helix</keyword>
<dbReference type="InterPro" id="IPR017475">
    <property type="entry name" value="EPS_sugar_tfrase"/>
</dbReference>
<evidence type="ECO:0000256" key="1">
    <source>
        <dbReference type="ARBA" id="ARBA00004141"/>
    </source>
</evidence>
<evidence type="ECO:0000313" key="10">
    <source>
        <dbReference type="Proteomes" id="UP000261284"/>
    </source>
</evidence>
<dbReference type="Pfam" id="PF02397">
    <property type="entry name" value="Bac_transf"/>
    <property type="match status" value="1"/>
</dbReference>
<dbReference type="NCBIfam" id="TIGR03025">
    <property type="entry name" value="EPS_sugtrans"/>
    <property type="match status" value="1"/>
</dbReference>
<evidence type="ECO:0000259" key="8">
    <source>
        <dbReference type="Pfam" id="PF02397"/>
    </source>
</evidence>
<dbReference type="PANTHER" id="PTHR30576">
    <property type="entry name" value="COLANIC BIOSYNTHESIS UDP-GLUCOSE LIPID CARRIER TRANSFERASE"/>
    <property type="match status" value="1"/>
</dbReference>
<keyword evidence="3 9" id="KW-0808">Transferase</keyword>
<feature type="transmembrane region" description="Helical" evidence="7">
    <location>
        <begin position="46"/>
        <end position="66"/>
    </location>
</feature>
<dbReference type="EC" id="2.7.8.31" evidence="9"/>
<keyword evidence="6 7" id="KW-0472">Membrane</keyword>
<dbReference type="InterPro" id="IPR003362">
    <property type="entry name" value="Bact_transf"/>
</dbReference>
<evidence type="ECO:0000256" key="4">
    <source>
        <dbReference type="ARBA" id="ARBA00022692"/>
    </source>
</evidence>
<dbReference type="Pfam" id="PF13727">
    <property type="entry name" value="CoA_binding_3"/>
    <property type="match status" value="1"/>
</dbReference>
<dbReference type="RefSeq" id="WP_116848887.1">
    <property type="nucleotide sequence ID" value="NZ_QTJU01000008.1"/>
</dbReference>
<dbReference type="AlphaFoldDB" id="A0A3E1NFD1"/>
<dbReference type="EMBL" id="QTJU01000008">
    <property type="protein sequence ID" value="RFM26683.1"/>
    <property type="molecule type" value="Genomic_DNA"/>
</dbReference>
<dbReference type="PANTHER" id="PTHR30576:SF0">
    <property type="entry name" value="UNDECAPRENYL-PHOSPHATE N-ACETYLGALACTOSAMINYL 1-PHOSPHATE TRANSFERASE-RELATED"/>
    <property type="match status" value="1"/>
</dbReference>
<feature type="domain" description="Bacterial sugar transferase" evidence="8">
    <location>
        <begin position="290"/>
        <end position="475"/>
    </location>
</feature>
<name>A0A3E1NFD1_9BACT</name>